<dbReference type="GO" id="GO:0035869">
    <property type="term" value="C:ciliary transition zone"/>
    <property type="evidence" value="ECO:0007669"/>
    <property type="project" value="TreeGrafter"/>
</dbReference>
<dbReference type="EMBL" id="JAWJWE010000038">
    <property type="protein sequence ID" value="KAK6623755.1"/>
    <property type="molecule type" value="Genomic_DNA"/>
</dbReference>
<dbReference type="InterPro" id="IPR011989">
    <property type="entry name" value="ARM-like"/>
</dbReference>
<dbReference type="GO" id="GO:0007018">
    <property type="term" value="P:microtubule-based movement"/>
    <property type="evidence" value="ECO:0007669"/>
    <property type="project" value="TreeGrafter"/>
</dbReference>
<dbReference type="PANTHER" id="PTHR15605">
    <property type="entry name" value="KINESIN-ASSOCIATED PROTEINS"/>
    <property type="match status" value="1"/>
</dbReference>
<organism evidence="2 3">
    <name type="scientific">Polyplax serrata</name>
    <name type="common">Common mouse louse</name>
    <dbReference type="NCBI Taxonomy" id="468196"/>
    <lineage>
        <taxon>Eukaryota</taxon>
        <taxon>Metazoa</taxon>
        <taxon>Ecdysozoa</taxon>
        <taxon>Arthropoda</taxon>
        <taxon>Hexapoda</taxon>
        <taxon>Insecta</taxon>
        <taxon>Pterygota</taxon>
        <taxon>Neoptera</taxon>
        <taxon>Paraneoptera</taxon>
        <taxon>Psocodea</taxon>
        <taxon>Troctomorpha</taxon>
        <taxon>Phthiraptera</taxon>
        <taxon>Anoplura</taxon>
        <taxon>Polyplacidae</taxon>
        <taxon>Polyplax</taxon>
    </lineage>
</organism>
<dbReference type="GO" id="GO:0019894">
    <property type="term" value="F:kinesin binding"/>
    <property type="evidence" value="ECO:0007669"/>
    <property type="project" value="InterPro"/>
</dbReference>
<proteinExistence type="predicted"/>
<feature type="compositionally biased region" description="Polar residues" evidence="1">
    <location>
        <begin position="238"/>
        <end position="247"/>
    </location>
</feature>
<sequence length="809" mass="92206">MQADDPRYLKRKIRSGSIDVHPTEKALVVNYELEALILGEMGDPMLGDKKEYQKIIRLNSLNARTDCAALAKEVVDKCSLIHHSKLNEVEHLIHYLKNRKDVPANTDGGLYPRLSSGEIAEKASINNMDQYIEYLYENTCEKIMGSSMILCLVRNPNNLEEMAVNEAALSALSRLLREDWKKNVDLATNIVSIFTCFSSYSQFHPIIIQYKIGSLCMEVIDHELKKSESGDEKKSLSPLMQQNSASPVTKDVKKRQSMIPIGKRRSDSANRLSASKEEFRKSLPSTPVIMSKSMSDSLNETGKFTDDNPKDTFHNKQDKLLHVCVQLLLNLAENTKVEEKMRKRNISEMMIKMLDKNSVELLISCMKFLKKLSIFKENKDDMAESNIVEKLTKMFSLGNRELILLSLKLMYNLSFDSKMRERIVLNGFLSKLVACLGDDNCKEVVLGLLYHLSMDDKVKSMFPYTECIPILMHMLLDNKFEKLVIALCINLAINKKNAEIMMEENRLQKFLERAFKNQDSLLMKMIHNIAMHESLKHGIVEFVGDIAKAVTQCDSEEFVMECVGILGCLTMPELDFNEVFQQFQLVPWIKNALIPGKMEDDMVLEVVILLGTAACDEDCAMLMCKADILVALIELLKAKQEDDEIVLQIVYMFYQIIRHDTTRDYLVMETDAAAYLIDLMQDKNKEIAIVCDACLDIISECSDEWKKRIMVDKFRFHNSQWLEMVESQALDDSGGFGLGDEDLPPYLSSDLMQHTMLYPTESGVSVEDMQGEESLLDLSEADKSFNRFGPELDVELDCEDLRISCALDN</sequence>
<comment type="caution">
    <text evidence="2">The sequence shown here is derived from an EMBL/GenBank/DDBJ whole genome shotgun (WGS) entry which is preliminary data.</text>
</comment>
<dbReference type="SMART" id="SM01297">
    <property type="entry name" value="KAP"/>
    <property type="match status" value="1"/>
</dbReference>
<name>A0AAN8NPV1_POLSC</name>
<dbReference type="Gene3D" id="1.25.10.10">
    <property type="entry name" value="Leucine-rich Repeat Variant"/>
    <property type="match status" value="1"/>
</dbReference>
<dbReference type="InterPro" id="IPR016024">
    <property type="entry name" value="ARM-type_fold"/>
</dbReference>
<dbReference type="GO" id="GO:0005930">
    <property type="term" value="C:axoneme"/>
    <property type="evidence" value="ECO:0007669"/>
    <property type="project" value="TreeGrafter"/>
</dbReference>
<dbReference type="SMART" id="SM00185">
    <property type="entry name" value="ARM"/>
    <property type="match status" value="3"/>
</dbReference>
<dbReference type="PANTHER" id="PTHR15605:SF2">
    <property type="entry name" value="KINESIN-ASSOCIATED PROTEIN 3"/>
    <property type="match status" value="1"/>
</dbReference>
<protein>
    <recommendedName>
        <fullName evidence="4">Kinesin-associated protein 3</fullName>
    </recommendedName>
</protein>
<feature type="compositionally biased region" description="Basic and acidic residues" evidence="1">
    <location>
        <begin position="264"/>
        <end position="280"/>
    </location>
</feature>
<gene>
    <name evidence="2" type="ORF">RUM43_009608</name>
</gene>
<dbReference type="Proteomes" id="UP001372834">
    <property type="component" value="Unassembled WGS sequence"/>
</dbReference>
<evidence type="ECO:0000313" key="3">
    <source>
        <dbReference type="Proteomes" id="UP001372834"/>
    </source>
</evidence>
<dbReference type="AlphaFoldDB" id="A0AAN8NPV1"/>
<dbReference type="Pfam" id="PF05804">
    <property type="entry name" value="KAP"/>
    <property type="match status" value="1"/>
</dbReference>
<dbReference type="InterPro" id="IPR008658">
    <property type="entry name" value="KAP3"/>
</dbReference>
<evidence type="ECO:0000256" key="1">
    <source>
        <dbReference type="SAM" id="MobiDB-lite"/>
    </source>
</evidence>
<evidence type="ECO:0000313" key="2">
    <source>
        <dbReference type="EMBL" id="KAK6623755.1"/>
    </source>
</evidence>
<dbReference type="SUPFAM" id="SSF48371">
    <property type="entry name" value="ARM repeat"/>
    <property type="match status" value="1"/>
</dbReference>
<reference evidence="2 3" key="1">
    <citation type="submission" date="2023-10" db="EMBL/GenBank/DDBJ databases">
        <title>Genomes of two closely related lineages of the louse Polyplax serrata with different host specificities.</title>
        <authorList>
            <person name="Martinu J."/>
            <person name="Tarabai H."/>
            <person name="Stefka J."/>
            <person name="Hypsa V."/>
        </authorList>
    </citation>
    <scope>NUCLEOTIDE SEQUENCE [LARGE SCALE GENOMIC DNA]</scope>
    <source>
        <strain evidence="2">HR10_N</strain>
    </source>
</reference>
<dbReference type="InterPro" id="IPR000225">
    <property type="entry name" value="Armadillo"/>
</dbReference>
<evidence type="ECO:0008006" key="4">
    <source>
        <dbReference type="Google" id="ProtNLM"/>
    </source>
</evidence>
<dbReference type="GO" id="GO:0016939">
    <property type="term" value="C:kinesin II complex"/>
    <property type="evidence" value="ECO:0007669"/>
    <property type="project" value="TreeGrafter"/>
</dbReference>
<accession>A0AAN8NPV1</accession>
<dbReference type="GO" id="GO:0044782">
    <property type="term" value="P:cilium organization"/>
    <property type="evidence" value="ECO:0007669"/>
    <property type="project" value="TreeGrafter"/>
</dbReference>
<feature type="region of interest" description="Disordered" evidence="1">
    <location>
        <begin position="228"/>
        <end position="280"/>
    </location>
</feature>